<keyword evidence="3" id="KW-0808">Transferase</keyword>
<gene>
    <name evidence="3" type="ordered locus">Desti_3612</name>
</gene>
<name>I4C9L9_DESTA</name>
<dbReference type="EMBL" id="CP003360">
    <property type="protein sequence ID" value="AFM26260.1"/>
    <property type="molecule type" value="Genomic_DNA"/>
</dbReference>
<dbReference type="GO" id="GO:0016740">
    <property type="term" value="F:transferase activity"/>
    <property type="evidence" value="ECO:0007669"/>
    <property type="project" value="UniProtKB-KW"/>
</dbReference>
<reference evidence="4" key="1">
    <citation type="submission" date="2012-06" db="EMBL/GenBank/DDBJ databases">
        <title>Complete sequence of chromosome of Desulfomonile tiedjei DSM 6799.</title>
        <authorList>
            <person name="Lucas S."/>
            <person name="Copeland A."/>
            <person name="Lapidus A."/>
            <person name="Glavina del Rio T."/>
            <person name="Dalin E."/>
            <person name="Tice H."/>
            <person name="Bruce D."/>
            <person name="Goodwin L."/>
            <person name="Pitluck S."/>
            <person name="Peters L."/>
            <person name="Ovchinnikova G."/>
            <person name="Zeytun A."/>
            <person name="Lu M."/>
            <person name="Kyrpides N."/>
            <person name="Mavromatis K."/>
            <person name="Ivanova N."/>
            <person name="Brettin T."/>
            <person name="Detter J.C."/>
            <person name="Han C."/>
            <person name="Larimer F."/>
            <person name="Land M."/>
            <person name="Hauser L."/>
            <person name="Markowitz V."/>
            <person name="Cheng J.-F."/>
            <person name="Hugenholtz P."/>
            <person name="Woyke T."/>
            <person name="Wu D."/>
            <person name="Spring S."/>
            <person name="Schroeder M."/>
            <person name="Brambilla E."/>
            <person name="Klenk H.-P."/>
            <person name="Eisen J.A."/>
        </authorList>
    </citation>
    <scope>NUCLEOTIDE SEQUENCE [LARGE SCALE GENOMIC DNA]</scope>
    <source>
        <strain evidence="4">ATCC 49306 / DSM 6799 / DCB-1</strain>
    </source>
</reference>
<dbReference type="Proteomes" id="UP000006055">
    <property type="component" value="Chromosome"/>
</dbReference>
<proteinExistence type="predicted"/>
<feature type="transmembrane region" description="Helical" evidence="1">
    <location>
        <begin position="319"/>
        <end position="343"/>
    </location>
</feature>
<evidence type="ECO:0000313" key="3">
    <source>
        <dbReference type="EMBL" id="AFM26260.1"/>
    </source>
</evidence>
<dbReference type="InterPro" id="IPR050256">
    <property type="entry name" value="Glycosyltransferase_2"/>
</dbReference>
<dbReference type="PANTHER" id="PTHR48090">
    <property type="entry name" value="UNDECAPRENYL-PHOSPHATE 4-DEOXY-4-FORMAMIDO-L-ARABINOSE TRANSFERASE-RELATED"/>
    <property type="match status" value="1"/>
</dbReference>
<accession>I4C9L9</accession>
<organism evidence="3 4">
    <name type="scientific">Desulfomonile tiedjei (strain ATCC 49306 / DSM 6799 / DCB-1)</name>
    <dbReference type="NCBI Taxonomy" id="706587"/>
    <lineage>
        <taxon>Bacteria</taxon>
        <taxon>Pseudomonadati</taxon>
        <taxon>Thermodesulfobacteriota</taxon>
        <taxon>Desulfomonilia</taxon>
        <taxon>Desulfomonilales</taxon>
        <taxon>Desulfomonilaceae</taxon>
        <taxon>Desulfomonile</taxon>
    </lineage>
</organism>
<dbReference type="HOGENOM" id="CLU_033536_7_1_7"/>
<keyword evidence="1" id="KW-1133">Transmembrane helix</keyword>
<dbReference type="PANTHER" id="PTHR48090:SF7">
    <property type="entry name" value="RFBJ PROTEIN"/>
    <property type="match status" value="1"/>
</dbReference>
<keyword evidence="1" id="KW-0812">Transmembrane</keyword>
<dbReference type="AlphaFoldDB" id="I4C9L9"/>
<dbReference type="Pfam" id="PF00535">
    <property type="entry name" value="Glycos_transf_2"/>
    <property type="match status" value="1"/>
</dbReference>
<dbReference type="InterPro" id="IPR029044">
    <property type="entry name" value="Nucleotide-diphossugar_trans"/>
</dbReference>
<dbReference type="Gene3D" id="3.90.550.10">
    <property type="entry name" value="Spore Coat Polysaccharide Biosynthesis Protein SpsA, Chain A"/>
    <property type="match status" value="1"/>
</dbReference>
<dbReference type="InterPro" id="IPR001173">
    <property type="entry name" value="Glyco_trans_2-like"/>
</dbReference>
<keyword evidence="1" id="KW-0472">Membrane</keyword>
<dbReference type="KEGG" id="dti:Desti_3612"/>
<dbReference type="SUPFAM" id="SSF53448">
    <property type="entry name" value="Nucleotide-diphospho-sugar transferases"/>
    <property type="match status" value="1"/>
</dbReference>
<protein>
    <submittedName>
        <fullName evidence="3">Glycosyl transferase</fullName>
    </submittedName>
</protein>
<keyword evidence="4" id="KW-1185">Reference proteome</keyword>
<feature type="transmembrane region" description="Helical" evidence="1">
    <location>
        <begin position="296"/>
        <end position="313"/>
    </location>
</feature>
<sequence>MRKQVHLPFLNRSFFDTNPLLMVFHCRCSDRNHLPVWSIRLSGAKALKCYLHTDEAMNQLEEYSAVENTHEEITIVIPAYNEETTIVDVVKETRTVLPEARVLVIDDGSKDATAVRAREAGADVISHPLNKGNGAAIKTALRAIKGGVVAVLDGDGQHDPRELPKLLGYLKEYDLVVGARSFNGNEGHWLRTAGNLFLRRLASFLSEQKIADLTSGFRAFRHAVAARFLHIYPNGYSFPSTSTLSFITAGYSVKFVPIQVRRRPKLTQSKLRPFRDGFRFLTFILRVVTIANPNKIFFPAGLAMVIAGIILTIRNLIMFAQFSGGTVLFLAGGINIIFFGLILDQFASLRLQERD</sequence>
<dbReference type="STRING" id="706587.Desti_3612"/>
<feature type="domain" description="Glycosyltransferase 2-like" evidence="2">
    <location>
        <begin position="74"/>
        <end position="225"/>
    </location>
</feature>
<evidence type="ECO:0000256" key="1">
    <source>
        <dbReference type="SAM" id="Phobius"/>
    </source>
</evidence>
<evidence type="ECO:0000259" key="2">
    <source>
        <dbReference type="Pfam" id="PF00535"/>
    </source>
</evidence>
<evidence type="ECO:0000313" key="4">
    <source>
        <dbReference type="Proteomes" id="UP000006055"/>
    </source>
</evidence>
<dbReference type="eggNOG" id="COG0463">
    <property type="taxonomic scope" value="Bacteria"/>
</dbReference>
<dbReference type="CDD" id="cd04179">
    <property type="entry name" value="DPM_DPG-synthase_like"/>
    <property type="match status" value="1"/>
</dbReference>